<organism evidence="3 4">
    <name type="scientific">Phytophthora cactorum</name>
    <dbReference type="NCBI Taxonomy" id="29920"/>
    <lineage>
        <taxon>Eukaryota</taxon>
        <taxon>Sar</taxon>
        <taxon>Stramenopiles</taxon>
        <taxon>Oomycota</taxon>
        <taxon>Peronosporomycetes</taxon>
        <taxon>Peronosporales</taxon>
        <taxon>Peronosporaceae</taxon>
        <taxon>Phytophthora</taxon>
    </lineage>
</organism>
<dbReference type="GO" id="GO:0008270">
    <property type="term" value="F:zinc ion binding"/>
    <property type="evidence" value="ECO:0007669"/>
    <property type="project" value="InterPro"/>
</dbReference>
<accession>A0A8T1HE77</accession>
<dbReference type="EMBL" id="RCMV01001188">
    <property type="protein sequence ID" value="KAG3209882.1"/>
    <property type="molecule type" value="Genomic_DNA"/>
</dbReference>
<evidence type="ECO:0000313" key="3">
    <source>
        <dbReference type="EMBL" id="KAG3209882.1"/>
    </source>
</evidence>
<evidence type="ECO:0000313" key="2">
    <source>
        <dbReference type="EMBL" id="KAG2898951.1"/>
    </source>
</evidence>
<reference evidence="3" key="1">
    <citation type="submission" date="2018-05" db="EMBL/GenBank/DDBJ databases">
        <title>Effector identification in a new, highly contiguous assembly of the strawberry crown rot pathogen Phytophthora cactorum.</title>
        <authorList>
            <person name="Armitage A.D."/>
            <person name="Nellist C.F."/>
            <person name="Bates H."/>
            <person name="Vickerstaff R.J."/>
            <person name="Harrison R.J."/>
        </authorList>
    </citation>
    <scope>NUCLEOTIDE SEQUENCE</scope>
    <source>
        <strain evidence="2">4032</strain>
        <strain evidence="3">P421</strain>
    </source>
</reference>
<proteinExistence type="predicted"/>
<evidence type="ECO:0000313" key="4">
    <source>
        <dbReference type="Proteomes" id="UP000760860"/>
    </source>
</evidence>
<feature type="region of interest" description="Disordered" evidence="1">
    <location>
        <begin position="220"/>
        <end position="251"/>
    </location>
</feature>
<feature type="compositionally biased region" description="Low complexity" evidence="1">
    <location>
        <begin position="44"/>
        <end position="67"/>
    </location>
</feature>
<dbReference type="InterPro" id="IPR036875">
    <property type="entry name" value="Znf_CCHC_sf"/>
</dbReference>
<comment type="caution">
    <text evidence="3">The sequence shown here is derived from an EMBL/GenBank/DDBJ whole genome shotgun (WGS) entry which is preliminary data.</text>
</comment>
<dbReference type="GO" id="GO:0003676">
    <property type="term" value="F:nucleic acid binding"/>
    <property type="evidence" value="ECO:0007669"/>
    <property type="project" value="InterPro"/>
</dbReference>
<feature type="region of interest" description="Disordered" evidence="1">
    <location>
        <begin position="284"/>
        <end position="306"/>
    </location>
</feature>
<dbReference type="VEuPathDB" id="FungiDB:PC110_g16941"/>
<feature type="region of interest" description="Disordered" evidence="1">
    <location>
        <begin position="44"/>
        <end position="70"/>
    </location>
</feature>
<name>A0A8T1HE77_9STRA</name>
<gene>
    <name evidence="2" type="ORF">PC115_g16690</name>
    <name evidence="3" type="ORF">PC129_g19114</name>
</gene>
<dbReference type="AlphaFoldDB" id="A0A8T1HE77"/>
<dbReference type="Proteomes" id="UP000774804">
    <property type="component" value="Unassembled WGS sequence"/>
</dbReference>
<evidence type="ECO:0008006" key="5">
    <source>
        <dbReference type="Google" id="ProtNLM"/>
    </source>
</evidence>
<dbReference type="Proteomes" id="UP000760860">
    <property type="component" value="Unassembled WGS sequence"/>
</dbReference>
<dbReference type="EMBL" id="RCMI01000746">
    <property type="protein sequence ID" value="KAG2898951.1"/>
    <property type="molecule type" value="Genomic_DNA"/>
</dbReference>
<protein>
    <recommendedName>
        <fullName evidence="5">Retrotransposon gag domain-containing protein</fullName>
    </recommendedName>
</protein>
<evidence type="ECO:0000256" key="1">
    <source>
        <dbReference type="SAM" id="MobiDB-lite"/>
    </source>
</evidence>
<dbReference type="SUPFAM" id="SSF57756">
    <property type="entry name" value="Retrovirus zinc finger-like domains"/>
    <property type="match status" value="1"/>
</dbReference>
<sequence>MDEAAMQHADSVQQMFASLAAMMREQQQFMAQTAELQRQMAATLQQQQQVPAPQQQQQQQQSSESSALDAREYRAEGITIPRFSGTKEDDVGDYMFSAKLYFESKNIKYGSDAPQQRPLSLLFEELLTSEFTAPDRQEHLRDQLLRQRQKNFSCLEDYVAAFRGIICKVEDMSDIDKAMHFQKGLLNDIKQEVKLRQFRTTTDAISFALMYDCTHFVSSRHHGRPGHQAAQRRSYQQPRQRMDEQPTPMEIGNARIISREECMRRNLCLYCKESGHRLVDCRKRQARNNSRGPSRPPHGRNSFRAN</sequence>